<dbReference type="RefSeq" id="WP_092764680.1">
    <property type="nucleotide sequence ID" value="NZ_FNZQ01000007.1"/>
</dbReference>
<keyword evidence="3" id="KW-0804">Transcription</keyword>
<accession>A0A1H7S108</accession>
<dbReference type="EMBL" id="FNZQ01000007">
    <property type="protein sequence ID" value="SEL66271.1"/>
    <property type="molecule type" value="Genomic_DNA"/>
</dbReference>
<keyword evidence="6" id="KW-1185">Reference proteome</keyword>
<proteinExistence type="predicted"/>
<name>A0A1H7S108_9RHOB</name>
<dbReference type="AlphaFoldDB" id="A0A1H7S108"/>
<keyword evidence="1" id="KW-0805">Transcription regulation</keyword>
<gene>
    <name evidence="5" type="ORF">SAMN04488526_3222</name>
</gene>
<dbReference type="Pfam" id="PF12833">
    <property type="entry name" value="HTH_18"/>
    <property type="match status" value="1"/>
</dbReference>
<dbReference type="OrthoDB" id="9814125at2"/>
<protein>
    <submittedName>
        <fullName evidence="5">AraC-type DNA-binding protein</fullName>
    </submittedName>
</protein>
<evidence type="ECO:0000256" key="1">
    <source>
        <dbReference type="ARBA" id="ARBA00023015"/>
    </source>
</evidence>
<feature type="domain" description="HTH araC/xylS-type" evidence="4">
    <location>
        <begin position="175"/>
        <end position="273"/>
    </location>
</feature>
<dbReference type="InterPro" id="IPR018060">
    <property type="entry name" value="HTH_AraC"/>
</dbReference>
<dbReference type="PANTHER" id="PTHR46796">
    <property type="entry name" value="HTH-TYPE TRANSCRIPTIONAL ACTIVATOR RHAS-RELATED"/>
    <property type="match status" value="1"/>
</dbReference>
<sequence length="280" mass="30353">MSRIRLFESRDLSEAERLTGLTLEMVTALKRHGRWRRTLPHVEPLPVLIWIQRGQGRITVLGRTRGFGPATAIALPPGTPFALVPGTMTEGTLIRMPALFEAPLPDTPRHLRLSDVAVQGELSGLIDRLGRHGDLADPPAGRSALGRVILLSALVEREARKVEAPPTPRPAQLAARFARAVEAHLGSCVTLENIGAELGVTATHLTRTLRETAGMTAAAYMQARLMHEARRRLSDTDAPAAMIAADLGFSSPAYFTRAFGRETGQTPSAFRAEARRVASI</sequence>
<dbReference type="InterPro" id="IPR050204">
    <property type="entry name" value="AraC_XylS_family_regulators"/>
</dbReference>
<dbReference type="SMART" id="SM00342">
    <property type="entry name" value="HTH_ARAC"/>
    <property type="match status" value="1"/>
</dbReference>
<evidence type="ECO:0000256" key="2">
    <source>
        <dbReference type="ARBA" id="ARBA00023125"/>
    </source>
</evidence>
<dbReference type="STRING" id="188906.SAMN04488526_3222"/>
<evidence type="ECO:0000313" key="5">
    <source>
        <dbReference type="EMBL" id="SEL66271.1"/>
    </source>
</evidence>
<dbReference type="Gene3D" id="1.10.10.60">
    <property type="entry name" value="Homeodomain-like"/>
    <property type="match status" value="1"/>
</dbReference>
<keyword evidence="2 5" id="KW-0238">DNA-binding</keyword>
<dbReference type="PANTHER" id="PTHR46796:SF6">
    <property type="entry name" value="ARAC SUBFAMILY"/>
    <property type="match status" value="1"/>
</dbReference>
<evidence type="ECO:0000256" key="3">
    <source>
        <dbReference type="ARBA" id="ARBA00023163"/>
    </source>
</evidence>
<dbReference type="Proteomes" id="UP000199283">
    <property type="component" value="Unassembled WGS sequence"/>
</dbReference>
<dbReference type="PRINTS" id="PR00032">
    <property type="entry name" value="HTHARAC"/>
</dbReference>
<dbReference type="InterPro" id="IPR009057">
    <property type="entry name" value="Homeodomain-like_sf"/>
</dbReference>
<dbReference type="PROSITE" id="PS01124">
    <property type="entry name" value="HTH_ARAC_FAMILY_2"/>
    <property type="match status" value="1"/>
</dbReference>
<evidence type="ECO:0000259" key="4">
    <source>
        <dbReference type="PROSITE" id="PS01124"/>
    </source>
</evidence>
<dbReference type="InterPro" id="IPR020449">
    <property type="entry name" value="Tscrpt_reg_AraC-type_HTH"/>
</dbReference>
<dbReference type="GO" id="GO:0043565">
    <property type="term" value="F:sequence-specific DNA binding"/>
    <property type="evidence" value="ECO:0007669"/>
    <property type="project" value="InterPro"/>
</dbReference>
<dbReference type="SUPFAM" id="SSF46689">
    <property type="entry name" value="Homeodomain-like"/>
    <property type="match status" value="1"/>
</dbReference>
<dbReference type="GO" id="GO:0003700">
    <property type="term" value="F:DNA-binding transcription factor activity"/>
    <property type="evidence" value="ECO:0007669"/>
    <property type="project" value="InterPro"/>
</dbReference>
<organism evidence="5 6">
    <name type="scientific">Jannaschia helgolandensis</name>
    <dbReference type="NCBI Taxonomy" id="188906"/>
    <lineage>
        <taxon>Bacteria</taxon>
        <taxon>Pseudomonadati</taxon>
        <taxon>Pseudomonadota</taxon>
        <taxon>Alphaproteobacteria</taxon>
        <taxon>Rhodobacterales</taxon>
        <taxon>Roseobacteraceae</taxon>
        <taxon>Jannaschia</taxon>
    </lineage>
</organism>
<reference evidence="5 6" key="1">
    <citation type="submission" date="2016-10" db="EMBL/GenBank/DDBJ databases">
        <authorList>
            <person name="de Groot N.N."/>
        </authorList>
    </citation>
    <scope>NUCLEOTIDE SEQUENCE [LARGE SCALE GENOMIC DNA]</scope>
    <source>
        <strain evidence="5 6">DSM 14858</strain>
    </source>
</reference>
<evidence type="ECO:0000313" key="6">
    <source>
        <dbReference type="Proteomes" id="UP000199283"/>
    </source>
</evidence>